<evidence type="ECO:0000313" key="2">
    <source>
        <dbReference type="EMBL" id="SMC85067.1"/>
    </source>
</evidence>
<keyword evidence="3" id="KW-1185">Reference proteome</keyword>
<name>A0A1W2CIJ4_9SPHI</name>
<sequence length="711" mass="80661">MKLKLILYCFFVMFLLPAINAMAGPGIVFCGSSSNDLFVLLQKQGLKIKRYNDVLSAISGTLPNDILFVIADNYPKQKVELNTDFFNQARLKKLKLYIEYTDRIPGIEIGSEPLHTQLERGVVATGVFGPGLKPMSILGINDCYVLPAKADNPAIVLAKVAGLDKAEYGIDDVVKYPLLFEKDNMIIATTKLSNFATGRYGPNDAWKQVWSYILKKMTGQQYEFSSWTSYVSPMYGPNEPLPVHAKRKSVELGVEWFNKAKLFVDPSWKEMWLGYQGNGETPFGPPMDQKLPVGDGSLGILEGHASKIYHNGSQQYRYWIRADVQGEASFALAAAGNLLHKNGYDKKAGKLIDYMFHHSNLRGGERNDKNSPSFGLIGWSVTHPGVYYGDDNARALLGIIGASAYMNTDKWDKEVVEGIMANFRTTGKFGYRGDRLGDKDLQKNGWKHYWDRDVVNNAPHFESWTWACYLWLYSKTGYKPLLEKTKTAIRMTMEAYPDNWRWTNGIQQERARMILPLAWLLRIEDTEEHRRWLDILVNKLIENQVESGAIREELGGEGKGKFGRTKSNKAYGLHEAPLIFSNGDPIADMLYTSNFAFFSLNEAAHATGSKKYKDAVAKLSDFLTRIQVKSDRFKDLDGAWFRAFEYKRWEYWGSNADAGWGVWGTLSGWTQSWIVATQVLTSQNQSFWDLTKKSEVKNSMQLTTELMFKTK</sequence>
<keyword evidence="1" id="KW-0732">Signal</keyword>
<evidence type="ECO:0000313" key="3">
    <source>
        <dbReference type="Proteomes" id="UP000192678"/>
    </source>
</evidence>
<protein>
    <submittedName>
        <fullName evidence="2">Uncharacterized protein</fullName>
    </submittedName>
</protein>
<proteinExistence type="predicted"/>
<dbReference type="AlphaFoldDB" id="A0A1W2CIJ4"/>
<dbReference type="RefSeq" id="WP_200816343.1">
    <property type="nucleotide sequence ID" value="NZ_FWYB01000004.1"/>
</dbReference>
<gene>
    <name evidence="2" type="ORF">SAMN04488101_10424</name>
</gene>
<dbReference type="STRING" id="475255.SAMN04488101_10424"/>
<evidence type="ECO:0000256" key="1">
    <source>
        <dbReference type="SAM" id="SignalP"/>
    </source>
</evidence>
<feature type="chain" id="PRO_5010719874" evidence="1">
    <location>
        <begin position="24"/>
        <end position="711"/>
    </location>
</feature>
<dbReference type="Proteomes" id="UP000192678">
    <property type="component" value="Unassembled WGS sequence"/>
</dbReference>
<reference evidence="2 3" key="1">
    <citation type="submission" date="2017-04" db="EMBL/GenBank/DDBJ databases">
        <authorList>
            <person name="Afonso C.L."/>
            <person name="Miller P.J."/>
            <person name="Scott M.A."/>
            <person name="Spackman E."/>
            <person name="Goraichik I."/>
            <person name="Dimitrov K.M."/>
            <person name="Suarez D.L."/>
            <person name="Swayne D.E."/>
        </authorList>
    </citation>
    <scope>NUCLEOTIDE SEQUENCE [LARGE SCALE GENOMIC DNA]</scope>
    <source>
        <strain evidence="2 3">DSM 19625</strain>
    </source>
</reference>
<accession>A0A1W2CIJ4</accession>
<organism evidence="2 3">
    <name type="scientific">Pedobacter nyackensis</name>
    <dbReference type="NCBI Taxonomy" id="475255"/>
    <lineage>
        <taxon>Bacteria</taxon>
        <taxon>Pseudomonadati</taxon>
        <taxon>Bacteroidota</taxon>
        <taxon>Sphingobacteriia</taxon>
        <taxon>Sphingobacteriales</taxon>
        <taxon>Sphingobacteriaceae</taxon>
        <taxon>Pedobacter</taxon>
    </lineage>
</organism>
<dbReference type="EMBL" id="FWYB01000004">
    <property type="protein sequence ID" value="SMC85067.1"/>
    <property type="molecule type" value="Genomic_DNA"/>
</dbReference>
<feature type="signal peptide" evidence="1">
    <location>
        <begin position="1"/>
        <end position="23"/>
    </location>
</feature>